<feature type="transmembrane region" description="Helical" evidence="1">
    <location>
        <begin position="509"/>
        <end position="529"/>
    </location>
</feature>
<gene>
    <name evidence="2" type="ORF">WJU22_11695</name>
</gene>
<protein>
    <recommendedName>
        <fullName evidence="4">ABC-2 type transport system permease protein</fullName>
    </recommendedName>
</protein>
<keyword evidence="1" id="KW-0812">Transmembrane</keyword>
<proteinExistence type="predicted"/>
<feature type="transmembrane region" description="Helical" evidence="1">
    <location>
        <begin position="59"/>
        <end position="77"/>
    </location>
</feature>
<feature type="transmembrane region" description="Helical" evidence="1">
    <location>
        <begin position="391"/>
        <end position="412"/>
    </location>
</feature>
<organism evidence="2 3">
    <name type="scientific">Chitinophaga caseinilytica</name>
    <dbReference type="NCBI Taxonomy" id="2267521"/>
    <lineage>
        <taxon>Bacteria</taxon>
        <taxon>Pseudomonadati</taxon>
        <taxon>Bacteroidota</taxon>
        <taxon>Chitinophagia</taxon>
        <taxon>Chitinophagales</taxon>
        <taxon>Chitinophagaceae</taxon>
        <taxon>Chitinophaga</taxon>
    </lineage>
</organism>
<keyword evidence="1" id="KW-0472">Membrane</keyword>
<feature type="transmembrane region" description="Helical" evidence="1">
    <location>
        <begin position="360"/>
        <end position="379"/>
    </location>
</feature>
<dbReference type="Proteomes" id="UP001449657">
    <property type="component" value="Chromosome"/>
</dbReference>
<feature type="transmembrane region" description="Helical" evidence="1">
    <location>
        <begin position="203"/>
        <end position="222"/>
    </location>
</feature>
<feature type="transmembrane region" description="Helical" evidence="1">
    <location>
        <begin position="168"/>
        <end position="191"/>
    </location>
</feature>
<evidence type="ECO:0000313" key="2">
    <source>
        <dbReference type="EMBL" id="WZN48836.1"/>
    </source>
</evidence>
<name>A0ABZ2ZDP7_9BACT</name>
<keyword evidence="3" id="KW-1185">Reference proteome</keyword>
<feature type="transmembrane region" description="Helical" evidence="1">
    <location>
        <begin position="266"/>
        <end position="289"/>
    </location>
</feature>
<feature type="transmembrane region" description="Helical" evidence="1">
    <location>
        <begin position="445"/>
        <end position="463"/>
    </location>
</feature>
<feature type="transmembrane region" description="Helical" evidence="1">
    <location>
        <begin position="242"/>
        <end position="259"/>
    </location>
</feature>
<feature type="transmembrane region" description="Helical" evidence="1">
    <location>
        <begin position="138"/>
        <end position="162"/>
    </location>
</feature>
<dbReference type="RefSeq" id="WP_341843417.1">
    <property type="nucleotide sequence ID" value="NZ_CP149792.1"/>
</dbReference>
<evidence type="ECO:0008006" key="4">
    <source>
        <dbReference type="Google" id="ProtNLM"/>
    </source>
</evidence>
<evidence type="ECO:0000313" key="3">
    <source>
        <dbReference type="Proteomes" id="UP001449657"/>
    </source>
</evidence>
<feature type="transmembrane region" description="Helical" evidence="1">
    <location>
        <begin position="469"/>
        <end position="488"/>
    </location>
</feature>
<feature type="transmembrane region" description="Helical" evidence="1">
    <location>
        <begin position="89"/>
        <end position="112"/>
    </location>
</feature>
<feature type="transmembrane region" description="Helical" evidence="1">
    <location>
        <begin position="535"/>
        <end position="556"/>
    </location>
</feature>
<keyword evidence="1" id="KW-1133">Transmembrane helix</keyword>
<reference evidence="2 3" key="1">
    <citation type="submission" date="2024-03" db="EMBL/GenBank/DDBJ databases">
        <title>Chitinophaga caseinilytica sp. nov., a casein hydrolysing bacterium isolated from forest soil.</title>
        <authorList>
            <person name="Lee D.S."/>
            <person name="Han D.M."/>
            <person name="Baek J.H."/>
            <person name="Choi D.G."/>
            <person name="Jeon J.H."/>
            <person name="Jeon C.O."/>
        </authorList>
    </citation>
    <scope>NUCLEOTIDE SEQUENCE [LARGE SCALE GENOMIC DNA]</scope>
    <source>
        <strain evidence="2 3">KACC 19118</strain>
    </source>
</reference>
<dbReference type="EMBL" id="CP150096">
    <property type="protein sequence ID" value="WZN48836.1"/>
    <property type="molecule type" value="Genomic_DNA"/>
</dbReference>
<evidence type="ECO:0000256" key="1">
    <source>
        <dbReference type="SAM" id="Phobius"/>
    </source>
</evidence>
<accession>A0ABZ2ZDP7</accession>
<sequence>MNKIMLAMVSLFNPLWRMLGVDVMQLRTILDTKLRIDDRRPNVYNRGSRQGSTKPVRNSAILTMVLSFFIGMIYLSVFTVGTDIRLQTFLWFSAYLLTMCITLITDFSYVLIDPRDNYILLPRPVSDRTLVVSRLLHIALHISKLAVPMGLSPFLYICYFFGVLPGLWFALLALMLTFLAIFLINLAYLLVLRITSAERFKEVINSMQIVFSIVMFGVYFLGPRVLRNIQVEGVFRSEDFPWLPFAPTWWFAGSFSWLVDGWRANTALSITLAFLTPMVCLWVVVRFLAPSFNRKIAGMGASDPAPPVVKTVKAVDGKEPFYRKMSRLFAKDGQEQLSFELVWLLTARTREFKLKVYPSIAYVFVITVGIVFFSDRGSFQQKWGQIRDTPIYLFLIYMSSFIFITAISQLVYSEKYKAAWVYFTSPLEAPGPILVGAWKAALVKFLLPVYAGVSVFAAAIWGLKILPDLILGFINVLVISLLYALIVLRELPFSAAPDLAGSSGKLMRNLLVMTIPGIIGLAHFLLGFVGKETPVLYFGSVALFAAISAAIFYLLYGSYRKSGWKDVKS</sequence>